<dbReference type="PANTHER" id="PTHR33620">
    <property type="entry name" value="UREASE ACCESSORY PROTEIN F"/>
    <property type="match status" value="1"/>
</dbReference>
<proteinExistence type="inferred from homology"/>
<gene>
    <name evidence="3" type="primary">ureF</name>
    <name evidence="4" type="ORF">DN730_05655</name>
</gene>
<dbReference type="Gene3D" id="1.10.4190.10">
    <property type="entry name" value="Urease accessory protein UreF"/>
    <property type="match status" value="1"/>
</dbReference>
<name>A0A370UBG4_9GAMM</name>
<dbReference type="InterPro" id="IPR038277">
    <property type="entry name" value="UreF_sf"/>
</dbReference>
<keyword evidence="3" id="KW-0963">Cytoplasm</keyword>
<protein>
    <recommendedName>
        <fullName evidence="3">Urease accessory protein UreF</fullName>
    </recommendedName>
</protein>
<dbReference type="InterPro" id="IPR002639">
    <property type="entry name" value="UreF"/>
</dbReference>
<accession>A0A370UBG4</accession>
<dbReference type="Proteomes" id="UP000254326">
    <property type="component" value="Unassembled WGS sequence"/>
</dbReference>
<evidence type="ECO:0000313" key="5">
    <source>
        <dbReference type="Proteomes" id="UP000254326"/>
    </source>
</evidence>
<dbReference type="Pfam" id="PF01730">
    <property type="entry name" value="UreF"/>
    <property type="match status" value="1"/>
</dbReference>
<dbReference type="OrthoDB" id="9798772at2"/>
<comment type="function">
    <text evidence="3">Required for maturation of urease via the functional incorporation of the urease nickel metallocenter.</text>
</comment>
<evidence type="ECO:0000256" key="3">
    <source>
        <dbReference type="HAMAP-Rule" id="MF_01385"/>
    </source>
</evidence>
<comment type="subunit">
    <text evidence="3">UreD, UreF and UreG form a complex that acts as a GTP-hydrolysis-dependent molecular chaperone, activating the urease apoprotein by helping to assemble the nickel containing metallocenter of UreC. The UreE protein probably delivers the nickel.</text>
</comment>
<dbReference type="AlphaFoldDB" id="A0A370UBG4"/>
<evidence type="ECO:0000256" key="2">
    <source>
        <dbReference type="ARBA" id="ARBA00023186"/>
    </source>
</evidence>
<evidence type="ECO:0000313" key="4">
    <source>
        <dbReference type="EMBL" id="RDL45098.1"/>
    </source>
</evidence>
<keyword evidence="1 3" id="KW-0996">Nickel insertion</keyword>
<sequence>MDITTTDHGLLRLLQLSSVSLPVGGYAFSQGMEYAIDRGWVTKQTQVADWTQLQLLQSLARVDLPILRLAMAAWAMRDEVRLVELNDLILACRETKELRLNDTAMGEALARLLRSLEIETPFVRLEDISFVVLFAIAASHWQIEFETAALGFSWSWLENQIAAATKLVPLGQTQAQLLLGELQPVLSDAIALAKTLEEDDIGAGLPAVAIASCLHETQYSRLFRS</sequence>
<dbReference type="EMBL" id="QKRA01000002">
    <property type="protein sequence ID" value="RDL45098.1"/>
    <property type="molecule type" value="Genomic_DNA"/>
</dbReference>
<dbReference type="GO" id="GO:0016151">
    <property type="term" value="F:nickel cation binding"/>
    <property type="evidence" value="ECO:0007669"/>
    <property type="project" value="UniProtKB-UniRule"/>
</dbReference>
<organism evidence="4 5">
    <name type="scientific">Marinomonas piezotolerans</name>
    <dbReference type="NCBI Taxonomy" id="2213058"/>
    <lineage>
        <taxon>Bacteria</taxon>
        <taxon>Pseudomonadati</taxon>
        <taxon>Pseudomonadota</taxon>
        <taxon>Gammaproteobacteria</taxon>
        <taxon>Oceanospirillales</taxon>
        <taxon>Oceanospirillaceae</taxon>
        <taxon>Marinomonas</taxon>
    </lineage>
</organism>
<keyword evidence="5" id="KW-1185">Reference proteome</keyword>
<dbReference type="RefSeq" id="WP_115467133.1">
    <property type="nucleotide sequence ID" value="NZ_QKRA01000002.1"/>
</dbReference>
<comment type="subcellular location">
    <subcellularLocation>
        <location evidence="3">Cytoplasm</location>
    </subcellularLocation>
</comment>
<comment type="similarity">
    <text evidence="3">Belongs to the UreF family.</text>
</comment>
<dbReference type="PIRSF" id="PIRSF009467">
    <property type="entry name" value="Ureas_acces_UreF"/>
    <property type="match status" value="1"/>
</dbReference>
<keyword evidence="2 3" id="KW-0143">Chaperone</keyword>
<evidence type="ECO:0000256" key="1">
    <source>
        <dbReference type="ARBA" id="ARBA00022988"/>
    </source>
</evidence>
<reference evidence="4 5" key="1">
    <citation type="submission" date="2018-06" db="EMBL/GenBank/DDBJ databases">
        <title>Marinomonas sp. YLB-05 draft genome sequence.</title>
        <authorList>
            <person name="Yu L."/>
            <person name="Tang X."/>
        </authorList>
    </citation>
    <scope>NUCLEOTIDE SEQUENCE [LARGE SCALE GENOMIC DNA]</scope>
    <source>
        <strain evidence="4 5">YLB-05</strain>
    </source>
</reference>
<dbReference type="GO" id="GO:0005737">
    <property type="term" value="C:cytoplasm"/>
    <property type="evidence" value="ECO:0007669"/>
    <property type="project" value="UniProtKB-SubCell"/>
</dbReference>
<dbReference type="PANTHER" id="PTHR33620:SF1">
    <property type="entry name" value="UREASE ACCESSORY PROTEIN F"/>
    <property type="match status" value="1"/>
</dbReference>
<dbReference type="HAMAP" id="MF_01385">
    <property type="entry name" value="UreF"/>
    <property type="match status" value="1"/>
</dbReference>
<comment type="caution">
    <text evidence="4">The sequence shown here is derived from an EMBL/GenBank/DDBJ whole genome shotgun (WGS) entry which is preliminary data.</text>
</comment>